<organism evidence="1 2">
    <name type="scientific">Panagrolaimus sp. ES5</name>
    <dbReference type="NCBI Taxonomy" id="591445"/>
    <lineage>
        <taxon>Eukaryota</taxon>
        <taxon>Metazoa</taxon>
        <taxon>Ecdysozoa</taxon>
        <taxon>Nematoda</taxon>
        <taxon>Chromadorea</taxon>
        <taxon>Rhabditida</taxon>
        <taxon>Tylenchina</taxon>
        <taxon>Panagrolaimomorpha</taxon>
        <taxon>Panagrolaimoidea</taxon>
        <taxon>Panagrolaimidae</taxon>
        <taxon>Panagrolaimus</taxon>
    </lineage>
</organism>
<proteinExistence type="predicted"/>
<dbReference type="WBParaSite" id="ES5_v2.g9815.t1">
    <property type="protein sequence ID" value="ES5_v2.g9815.t1"/>
    <property type="gene ID" value="ES5_v2.g9815"/>
</dbReference>
<dbReference type="Proteomes" id="UP000887579">
    <property type="component" value="Unplaced"/>
</dbReference>
<accession>A0AC34GXU6</accession>
<sequence length="345" mass="37359">MSAFTGLVACAVSSAFFGSMFVPVKKFNPGDGMFTQWIMACAILAIGIIVNAINDFPQFQPLAMLGGALWALGNLTAVPIIQMIGLGMGILVWGTVNCIVGWATGRFGLFGLNPSIPEHPFVNYLGLLMVVIGGFLFAQIRPTLNNDGEGYSAVDIEEEQNNEEQNLLGDEIIGEPEVAVTGNNMPRSFKRSLGLGLSILAGMLYGVTFVPVIYIQDHKEDFRNPPKAAIAYAFSHYCGIFLTSTSAFLVYLVYTQNSPYVNSKAILPGLFSGLLWAVAQLSWFVANDALSQAITFPIISMVPGVIASIWSIFYFKEIQGRRNFRVLLIATMITLTGAILVGVSK</sequence>
<reference evidence="2" key="1">
    <citation type="submission" date="2022-11" db="UniProtKB">
        <authorList>
            <consortium name="WormBaseParasite"/>
        </authorList>
    </citation>
    <scope>IDENTIFICATION</scope>
</reference>
<name>A0AC34GXU6_9BILA</name>
<evidence type="ECO:0000313" key="1">
    <source>
        <dbReference type="Proteomes" id="UP000887579"/>
    </source>
</evidence>
<protein>
    <submittedName>
        <fullName evidence="2">Transmembrane protein 144</fullName>
    </submittedName>
</protein>
<evidence type="ECO:0000313" key="2">
    <source>
        <dbReference type="WBParaSite" id="ES5_v2.g9815.t1"/>
    </source>
</evidence>